<comment type="caution">
    <text evidence="8">The sequence shown here is derived from an EMBL/GenBank/DDBJ whole genome shotgun (WGS) entry which is preliminary data.</text>
</comment>
<sequence>MSESGKFLLGHARSADWNEALEQCLQQIGAVPTQANIGFLYMTDLYADLAASILEQLRRKTGVTHWVGTVGIGICATGKEYSQTSAMAVMIGRFPDDSFRILPFYNRAADNLPGSWDTWLSQSDSHVALLHGDPGNGSLPQLLQQLDASLPGGFLVGGLSSSHGEHPQIADDVLDGGLSGIVFNPQQPILTGLTQGCTPIADKRVISSCDNNVINRIDDRPALDVLKEDIGEILARDLNRAAGYIFAGLPIRGSDTGDYLVRNLVGVDSEGGRIAIGDIVMPGQPVQFCRRDGKTATEDMQRMLDELKQRLSSAPKGGVYVSCLGRGKALFGEDSVELEMIRSTLGDFPLVGFFANGEISNQRLYGYTGVLTLFL</sequence>
<dbReference type="Pfam" id="PF08495">
    <property type="entry name" value="FIST"/>
    <property type="match status" value="1"/>
</dbReference>
<organism evidence="8 9">
    <name type="scientific">Thiogranum longum</name>
    <dbReference type="NCBI Taxonomy" id="1537524"/>
    <lineage>
        <taxon>Bacteria</taxon>
        <taxon>Pseudomonadati</taxon>
        <taxon>Pseudomonadota</taxon>
        <taxon>Gammaproteobacteria</taxon>
        <taxon>Chromatiales</taxon>
        <taxon>Ectothiorhodospiraceae</taxon>
        <taxon>Thiogranum</taxon>
    </lineage>
</organism>
<dbReference type="Proteomes" id="UP000295707">
    <property type="component" value="Unassembled WGS sequence"/>
</dbReference>
<keyword evidence="9" id="KW-1185">Reference proteome</keyword>
<dbReference type="SMART" id="SM00897">
    <property type="entry name" value="FIST"/>
    <property type="match status" value="1"/>
</dbReference>
<evidence type="ECO:0000259" key="7">
    <source>
        <dbReference type="SMART" id="SM01204"/>
    </source>
</evidence>
<dbReference type="RefSeq" id="WP_132974233.1">
    <property type="nucleotide sequence ID" value="NZ_SMFX01000001.1"/>
</dbReference>
<dbReference type="EMBL" id="SMFX01000001">
    <property type="protein sequence ID" value="TCK19506.1"/>
    <property type="molecule type" value="Genomic_DNA"/>
</dbReference>
<keyword evidence="5" id="KW-0472">Membrane</keyword>
<dbReference type="InterPro" id="IPR016741">
    <property type="entry name" value="UCP018953"/>
</dbReference>
<evidence type="ECO:0000256" key="2">
    <source>
        <dbReference type="ARBA" id="ARBA00022475"/>
    </source>
</evidence>
<name>A0A4V2PH63_9GAMM</name>
<dbReference type="InterPro" id="IPR019494">
    <property type="entry name" value="FIST_C"/>
</dbReference>
<keyword evidence="3" id="KW-0812">Transmembrane</keyword>
<keyword evidence="2" id="KW-1003">Cell membrane</keyword>
<gene>
    <name evidence="8" type="ORF">DFR30_2819</name>
</gene>
<reference evidence="8 9" key="1">
    <citation type="submission" date="2019-03" db="EMBL/GenBank/DDBJ databases">
        <title>Genomic Encyclopedia of Type Strains, Phase IV (KMG-IV): sequencing the most valuable type-strain genomes for metagenomic binning, comparative biology and taxonomic classification.</title>
        <authorList>
            <person name="Goeker M."/>
        </authorList>
    </citation>
    <scope>NUCLEOTIDE SEQUENCE [LARGE SCALE GENOMIC DNA]</scope>
    <source>
        <strain evidence="8 9">DSM 19610</strain>
    </source>
</reference>
<dbReference type="PANTHER" id="PTHR14939">
    <property type="entry name" value="F-BOX ONLY PROTEIN 22"/>
    <property type="match status" value="1"/>
</dbReference>
<evidence type="ECO:0000256" key="5">
    <source>
        <dbReference type="ARBA" id="ARBA00023136"/>
    </source>
</evidence>
<dbReference type="GO" id="GO:0005886">
    <property type="term" value="C:plasma membrane"/>
    <property type="evidence" value="ECO:0007669"/>
    <property type="project" value="UniProtKB-SubCell"/>
</dbReference>
<dbReference type="PIRSF" id="PIRSF018953">
    <property type="entry name" value="UCP018953"/>
    <property type="match status" value="1"/>
</dbReference>
<dbReference type="InterPro" id="IPR013702">
    <property type="entry name" value="FIST_domain_N"/>
</dbReference>
<dbReference type="AlphaFoldDB" id="A0A4V2PH63"/>
<evidence type="ECO:0000259" key="6">
    <source>
        <dbReference type="SMART" id="SM00897"/>
    </source>
</evidence>
<evidence type="ECO:0000256" key="3">
    <source>
        <dbReference type="ARBA" id="ARBA00022692"/>
    </source>
</evidence>
<evidence type="ECO:0000256" key="4">
    <source>
        <dbReference type="ARBA" id="ARBA00022989"/>
    </source>
</evidence>
<protein>
    <submittedName>
        <fullName evidence="8">Small ligand-binding sensory domain FIST</fullName>
    </submittedName>
</protein>
<dbReference type="PANTHER" id="PTHR14939:SF5">
    <property type="entry name" value="F-BOX ONLY PROTEIN 22"/>
    <property type="match status" value="1"/>
</dbReference>
<feature type="domain" description="FIST" evidence="6">
    <location>
        <begin position="34"/>
        <end position="221"/>
    </location>
</feature>
<proteinExistence type="predicted"/>
<dbReference type="SMART" id="SM01204">
    <property type="entry name" value="FIST_C"/>
    <property type="match status" value="1"/>
</dbReference>
<feature type="domain" description="FIST C-domain" evidence="7">
    <location>
        <begin position="222"/>
        <end position="362"/>
    </location>
</feature>
<keyword evidence="4" id="KW-1133">Transmembrane helix</keyword>
<evidence type="ECO:0000256" key="1">
    <source>
        <dbReference type="ARBA" id="ARBA00004651"/>
    </source>
</evidence>
<dbReference type="OrthoDB" id="9770435at2"/>
<evidence type="ECO:0000313" key="9">
    <source>
        <dbReference type="Proteomes" id="UP000295707"/>
    </source>
</evidence>
<evidence type="ECO:0000313" key="8">
    <source>
        <dbReference type="EMBL" id="TCK19506.1"/>
    </source>
</evidence>
<dbReference type="Pfam" id="PF10442">
    <property type="entry name" value="FIST_C"/>
    <property type="match status" value="1"/>
</dbReference>
<accession>A0A4V2PH63</accession>
<comment type="subcellular location">
    <subcellularLocation>
        <location evidence="1">Cell membrane</location>
        <topology evidence="1">Multi-pass membrane protein</topology>
    </subcellularLocation>
</comment>